<dbReference type="InterPro" id="IPR037185">
    <property type="entry name" value="EmrE-like"/>
</dbReference>
<feature type="transmembrane region" description="Helical" evidence="7">
    <location>
        <begin position="12"/>
        <end position="38"/>
    </location>
</feature>
<evidence type="ECO:0000313" key="10">
    <source>
        <dbReference type="Proteomes" id="UP000290624"/>
    </source>
</evidence>
<dbReference type="Pfam" id="PF00892">
    <property type="entry name" value="EamA"/>
    <property type="match status" value="2"/>
</dbReference>
<name>A0A4Q2EHH7_9ACTN</name>
<organism evidence="9 10">
    <name type="scientific">Propioniciclava flava</name>
    <dbReference type="NCBI Taxonomy" id="2072026"/>
    <lineage>
        <taxon>Bacteria</taxon>
        <taxon>Bacillati</taxon>
        <taxon>Actinomycetota</taxon>
        <taxon>Actinomycetes</taxon>
        <taxon>Propionibacteriales</taxon>
        <taxon>Propionibacteriaceae</taxon>
        <taxon>Propioniciclava</taxon>
    </lineage>
</organism>
<dbReference type="Proteomes" id="UP000290624">
    <property type="component" value="Unassembled WGS sequence"/>
</dbReference>
<dbReference type="SUPFAM" id="SSF103481">
    <property type="entry name" value="Multidrug resistance efflux transporter EmrE"/>
    <property type="match status" value="2"/>
</dbReference>
<gene>
    <name evidence="9" type="ORF">C1706_12680</name>
</gene>
<feature type="transmembrane region" description="Helical" evidence="7">
    <location>
        <begin position="158"/>
        <end position="180"/>
    </location>
</feature>
<feature type="transmembrane region" description="Helical" evidence="7">
    <location>
        <begin position="222"/>
        <end position="245"/>
    </location>
</feature>
<proteinExistence type="inferred from homology"/>
<evidence type="ECO:0000256" key="6">
    <source>
        <dbReference type="SAM" id="MobiDB-lite"/>
    </source>
</evidence>
<dbReference type="PANTHER" id="PTHR32322:SF2">
    <property type="entry name" value="EAMA DOMAIN-CONTAINING PROTEIN"/>
    <property type="match status" value="1"/>
</dbReference>
<feature type="transmembrane region" description="Helical" evidence="7">
    <location>
        <begin position="278"/>
        <end position="298"/>
    </location>
</feature>
<dbReference type="PANTHER" id="PTHR32322">
    <property type="entry name" value="INNER MEMBRANE TRANSPORTER"/>
    <property type="match status" value="1"/>
</dbReference>
<feature type="transmembrane region" description="Helical" evidence="7">
    <location>
        <begin position="192"/>
        <end position="216"/>
    </location>
</feature>
<keyword evidence="4 7" id="KW-1133">Transmembrane helix</keyword>
<feature type="transmembrane region" description="Helical" evidence="7">
    <location>
        <begin position="44"/>
        <end position="62"/>
    </location>
</feature>
<dbReference type="EMBL" id="PPCV01000010">
    <property type="protein sequence ID" value="RXW31325.1"/>
    <property type="molecule type" value="Genomic_DNA"/>
</dbReference>
<comment type="caution">
    <text evidence="9">The sequence shown here is derived from an EMBL/GenBank/DDBJ whole genome shotgun (WGS) entry which is preliminary data.</text>
</comment>
<comment type="similarity">
    <text evidence="2">Belongs to the EamA transporter family.</text>
</comment>
<sequence>MLDARRTPAGGMIALIVAGVAWGTSGTLGTLLVAATGLPFLSVAGYRILVGGVLLGVLACVLRRFRPPQTRPGWTRLIAVGAASAVYQWAFFSAVGTVGVSVATLVAIGSSPVFVLGADLATGRQRLRPRLLAALGCTAVGLVLFMGTPPAGIAPADALLGCGLAVIAGAAFALISLLGARPEPDFDTITGTAGSFLLGGSAVLAVAGLLGGPVVFAPAPEAVTWVLLLGLIPSALAYAAFFVGLGSQSSTTGVLVALLEPVTGAILAALVLGERLGAAGVLGAGLLLSAVALVAWPVRATGDEPGSVREADPASTWDGERG</sequence>
<evidence type="ECO:0000256" key="5">
    <source>
        <dbReference type="ARBA" id="ARBA00023136"/>
    </source>
</evidence>
<keyword evidence="5 7" id="KW-0472">Membrane</keyword>
<feature type="transmembrane region" description="Helical" evidence="7">
    <location>
        <begin position="98"/>
        <end position="119"/>
    </location>
</feature>
<keyword evidence="10" id="KW-1185">Reference proteome</keyword>
<dbReference type="InterPro" id="IPR050638">
    <property type="entry name" value="AA-Vitamin_Transporters"/>
</dbReference>
<reference evidence="9 10" key="1">
    <citation type="submission" date="2018-01" db="EMBL/GenBank/DDBJ databases">
        <title>Lactibacter flavus gen. nov., sp. nov., a novel bacterium of the family Propionibacteriaceae isolated from raw milk and dairy products.</title>
        <authorList>
            <person name="Wenning M."/>
            <person name="Breitenwieser F."/>
            <person name="Huptas C."/>
            <person name="von Neubeck M."/>
            <person name="Busse H.-J."/>
            <person name="Scherer S."/>
        </authorList>
    </citation>
    <scope>NUCLEOTIDE SEQUENCE [LARGE SCALE GENOMIC DNA]</scope>
    <source>
        <strain evidence="9 10">VG341</strain>
    </source>
</reference>
<feature type="domain" description="EamA" evidence="8">
    <location>
        <begin position="160"/>
        <end position="295"/>
    </location>
</feature>
<evidence type="ECO:0000259" key="8">
    <source>
        <dbReference type="Pfam" id="PF00892"/>
    </source>
</evidence>
<evidence type="ECO:0000256" key="3">
    <source>
        <dbReference type="ARBA" id="ARBA00022692"/>
    </source>
</evidence>
<comment type="subcellular location">
    <subcellularLocation>
        <location evidence="1">Membrane</location>
        <topology evidence="1">Multi-pass membrane protein</topology>
    </subcellularLocation>
</comment>
<feature type="region of interest" description="Disordered" evidence="6">
    <location>
        <begin position="302"/>
        <end position="322"/>
    </location>
</feature>
<evidence type="ECO:0000256" key="1">
    <source>
        <dbReference type="ARBA" id="ARBA00004141"/>
    </source>
</evidence>
<keyword evidence="3 7" id="KW-0812">Transmembrane</keyword>
<evidence type="ECO:0000256" key="7">
    <source>
        <dbReference type="SAM" id="Phobius"/>
    </source>
</evidence>
<evidence type="ECO:0000313" key="9">
    <source>
        <dbReference type="EMBL" id="RXW31325.1"/>
    </source>
</evidence>
<dbReference type="AlphaFoldDB" id="A0A4Q2EHH7"/>
<accession>A0A4Q2EHH7</accession>
<feature type="transmembrane region" description="Helical" evidence="7">
    <location>
        <begin position="252"/>
        <end position="272"/>
    </location>
</feature>
<protein>
    <submittedName>
        <fullName evidence="9">EamA family transporter</fullName>
    </submittedName>
</protein>
<dbReference type="OrthoDB" id="9787117at2"/>
<dbReference type="GO" id="GO:0016020">
    <property type="term" value="C:membrane"/>
    <property type="evidence" value="ECO:0007669"/>
    <property type="project" value="UniProtKB-SubCell"/>
</dbReference>
<feature type="transmembrane region" description="Helical" evidence="7">
    <location>
        <begin position="74"/>
        <end position="92"/>
    </location>
</feature>
<feature type="domain" description="EamA" evidence="8">
    <location>
        <begin position="11"/>
        <end position="145"/>
    </location>
</feature>
<dbReference type="InterPro" id="IPR000620">
    <property type="entry name" value="EamA_dom"/>
</dbReference>
<feature type="compositionally biased region" description="Basic and acidic residues" evidence="6">
    <location>
        <begin position="306"/>
        <end position="322"/>
    </location>
</feature>
<feature type="transmembrane region" description="Helical" evidence="7">
    <location>
        <begin position="131"/>
        <end position="152"/>
    </location>
</feature>
<evidence type="ECO:0000256" key="2">
    <source>
        <dbReference type="ARBA" id="ARBA00007362"/>
    </source>
</evidence>
<evidence type="ECO:0000256" key="4">
    <source>
        <dbReference type="ARBA" id="ARBA00022989"/>
    </source>
</evidence>